<protein>
    <submittedName>
        <fullName evidence="1">Uncharacterized protein</fullName>
    </submittedName>
</protein>
<dbReference type="AlphaFoldDB" id="E8R4D1"/>
<accession>E8R4D1</accession>
<gene>
    <name evidence="1" type="ordered locus">Isop_2153</name>
</gene>
<dbReference type="Proteomes" id="UP000008631">
    <property type="component" value="Chromosome"/>
</dbReference>
<dbReference type="EMBL" id="CP002353">
    <property type="protein sequence ID" value="ADV62732.1"/>
    <property type="molecule type" value="Genomic_DNA"/>
</dbReference>
<evidence type="ECO:0000313" key="2">
    <source>
        <dbReference type="Proteomes" id="UP000008631"/>
    </source>
</evidence>
<reference evidence="1 2" key="2">
    <citation type="journal article" date="2011" name="Stand. Genomic Sci.">
        <title>Complete genome sequence of Isosphaera pallida type strain (IS1B).</title>
        <authorList>
            <consortium name="US DOE Joint Genome Institute (JGI-PGF)"/>
            <person name="Goker M."/>
            <person name="Cleland D."/>
            <person name="Saunders E."/>
            <person name="Lapidus A."/>
            <person name="Nolan M."/>
            <person name="Lucas S."/>
            <person name="Hammon N."/>
            <person name="Deshpande S."/>
            <person name="Cheng J.F."/>
            <person name="Tapia R."/>
            <person name="Han C."/>
            <person name="Goodwin L."/>
            <person name="Pitluck S."/>
            <person name="Liolios K."/>
            <person name="Pagani I."/>
            <person name="Ivanova N."/>
            <person name="Mavromatis K."/>
            <person name="Pati A."/>
            <person name="Chen A."/>
            <person name="Palaniappan K."/>
            <person name="Land M."/>
            <person name="Hauser L."/>
            <person name="Chang Y.J."/>
            <person name="Jeffries C.D."/>
            <person name="Detter J.C."/>
            <person name="Beck B."/>
            <person name="Woyke T."/>
            <person name="Bristow J."/>
            <person name="Eisen J.A."/>
            <person name="Markowitz V."/>
            <person name="Hugenholtz P."/>
            <person name="Kyrpides N.C."/>
            <person name="Klenk H.P."/>
        </authorList>
    </citation>
    <scope>NUCLEOTIDE SEQUENCE [LARGE SCALE GENOMIC DNA]</scope>
    <source>
        <strain evidence="2">ATCC 43644 / DSM 9630 / IS1B</strain>
    </source>
</reference>
<reference key="1">
    <citation type="submission" date="2010-11" db="EMBL/GenBank/DDBJ databases">
        <title>The complete sequence of chromosome of Isophaera pallida ATCC 43644.</title>
        <authorList>
            <consortium name="US DOE Joint Genome Institute (JGI-PGF)"/>
            <person name="Lucas S."/>
            <person name="Copeland A."/>
            <person name="Lapidus A."/>
            <person name="Bruce D."/>
            <person name="Goodwin L."/>
            <person name="Pitluck S."/>
            <person name="Kyrpides N."/>
            <person name="Mavromatis K."/>
            <person name="Pagani I."/>
            <person name="Ivanova N."/>
            <person name="Saunders E."/>
            <person name="Brettin T."/>
            <person name="Detter J.C."/>
            <person name="Han C."/>
            <person name="Tapia R."/>
            <person name="Land M."/>
            <person name="Hauser L."/>
            <person name="Markowitz V."/>
            <person name="Cheng J.-F."/>
            <person name="Hugenholtz P."/>
            <person name="Woyke T."/>
            <person name="Wu D."/>
            <person name="Eisen J.A."/>
        </authorList>
    </citation>
    <scope>NUCLEOTIDE SEQUENCE</scope>
    <source>
        <strain>ATCC 43644</strain>
    </source>
</reference>
<evidence type="ECO:0000313" key="1">
    <source>
        <dbReference type="EMBL" id="ADV62732.1"/>
    </source>
</evidence>
<dbReference type="STRING" id="575540.Isop_2153"/>
<dbReference type="KEGG" id="ipa:Isop_2153"/>
<dbReference type="RefSeq" id="WP_013565020.1">
    <property type="nucleotide sequence ID" value="NC_014962.1"/>
</dbReference>
<organism evidence="1 2">
    <name type="scientific">Isosphaera pallida (strain ATCC 43644 / DSM 9630 / IS1B)</name>
    <dbReference type="NCBI Taxonomy" id="575540"/>
    <lineage>
        <taxon>Bacteria</taxon>
        <taxon>Pseudomonadati</taxon>
        <taxon>Planctomycetota</taxon>
        <taxon>Planctomycetia</taxon>
        <taxon>Isosphaerales</taxon>
        <taxon>Isosphaeraceae</taxon>
        <taxon>Isosphaera</taxon>
    </lineage>
</organism>
<dbReference type="InParanoid" id="E8R4D1"/>
<name>E8R4D1_ISOPI</name>
<sequence length="171" mass="18374">MNSTPSNLRAFTRLTVGLASSTLLCLGLLILPAGCGGDDDAAYRQDLARITPDTLADELIARAKSVQFQRKVAELNPDDPSLSEEGRDLGEELRIKGQRTPANNLEGLAKELAPKLNRVEGTPRDQALNAVIARIESSDLDSTTKTTLVKEFRAAAAAIPPQNQPPATDER</sequence>
<keyword evidence="2" id="KW-1185">Reference proteome</keyword>
<dbReference type="HOGENOM" id="CLU_1560872_0_0_0"/>
<proteinExistence type="predicted"/>